<dbReference type="GO" id="GO:0034605">
    <property type="term" value="P:cellular response to heat"/>
    <property type="evidence" value="ECO:0007669"/>
    <property type="project" value="TreeGrafter"/>
</dbReference>
<dbReference type="GO" id="GO:0008233">
    <property type="term" value="F:peptidase activity"/>
    <property type="evidence" value="ECO:0007669"/>
    <property type="project" value="UniProtKB-KW"/>
</dbReference>
<dbReference type="InterPro" id="IPR027417">
    <property type="entry name" value="P-loop_NTPase"/>
</dbReference>
<name>A0A5P0ZT90_9LACO</name>
<proteinExistence type="predicted"/>
<evidence type="ECO:0000259" key="3">
    <source>
        <dbReference type="Pfam" id="PF23569"/>
    </source>
</evidence>
<dbReference type="PANTHER" id="PTHR11638:SF188">
    <property type="entry name" value="ATP-DEPENDENT CLP PROTEASE ATP-BINDING SUBUNIT CLPL"/>
    <property type="match status" value="1"/>
</dbReference>
<dbReference type="PANTHER" id="PTHR11638">
    <property type="entry name" value="ATP-DEPENDENT CLP PROTEASE"/>
    <property type="match status" value="1"/>
</dbReference>
<dbReference type="CDD" id="cd00009">
    <property type="entry name" value="AAA"/>
    <property type="match status" value="1"/>
</dbReference>
<dbReference type="GO" id="GO:0005524">
    <property type="term" value="F:ATP binding"/>
    <property type="evidence" value="ECO:0007669"/>
    <property type="project" value="UniProtKB-KW"/>
</dbReference>
<keyword evidence="1" id="KW-0547">Nucleotide-binding</keyword>
<dbReference type="EMBL" id="VDFP01000273">
    <property type="protein sequence ID" value="MQS77447.1"/>
    <property type="molecule type" value="Genomic_DNA"/>
</dbReference>
<dbReference type="Gene3D" id="3.40.50.300">
    <property type="entry name" value="P-loop containing nucleotide triphosphate hydrolases"/>
    <property type="match status" value="1"/>
</dbReference>
<feature type="non-terminal residue" evidence="4">
    <location>
        <position position="167"/>
    </location>
</feature>
<dbReference type="GO" id="GO:0006508">
    <property type="term" value="P:proteolysis"/>
    <property type="evidence" value="ECO:0007669"/>
    <property type="project" value="UniProtKB-KW"/>
</dbReference>
<sequence>MARSFWDEDPFNDNMDEIFKRLMSQQNGNSQAKYYVNGQELTPEELAKYQEARTAGKNIPVSDSNKQKNGTILNKLGRNLTQEAKEGLLDPVIGRDKEIQETAEVLSRRTKNNPILVGDAGVGKTAVVEGLAQAIVKGNVPEAIKDKQIISIDLSSLEAGTQYRGSF</sequence>
<dbReference type="GO" id="GO:0005737">
    <property type="term" value="C:cytoplasm"/>
    <property type="evidence" value="ECO:0007669"/>
    <property type="project" value="TreeGrafter"/>
</dbReference>
<dbReference type="SUPFAM" id="SSF52540">
    <property type="entry name" value="P-loop containing nucleoside triphosphate hydrolases"/>
    <property type="match status" value="1"/>
</dbReference>
<feature type="domain" description="SMAX1-like nucleotide binding" evidence="3">
    <location>
        <begin position="98"/>
        <end position="157"/>
    </location>
</feature>
<evidence type="ECO:0000256" key="1">
    <source>
        <dbReference type="ARBA" id="ARBA00022741"/>
    </source>
</evidence>
<keyword evidence="4" id="KW-0645">Protease</keyword>
<comment type="caution">
    <text evidence="4">The sequence shown here is derived from an EMBL/GenBank/DDBJ whole genome shotgun (WGS) entry which is preliminary data.</text>
</comment>
<gene>
    <name evidence="4" type="ORF">FHL06_14130</name>
</gene>
<keyword evidence="2 4" id="KW-0067">ATP-binding</keyword>
<dbReference type="Proteomes" id="UP000414364">
    <property type="component" value="Unassembled WGS sequence"/>
</dbReference>
<keyword evidence="4" id="KW-0378">Hydrolase</keyword>
<dbReference type="GO" id="GO:0016887">
    <property type="term" value="F:ATP hydrolysis activity"/>
    <property type="evidence" value="ECO:0007669"/>
    <property type="project" value="TreeGrafter"/>
</dbReference>
<accession>A0A5P0ZT90</accession>
<dbReference type="InterPro" id="IPR050130">
    <property type="entry name" value="ClpA_ClpB"/>
</dbReference>
<reference evidence="4 5" key="1">
    <citation type="journal article" date="2019" name="Syst. Appl. Microbiol.">
        <title>Polyphasic characterization of two novel Lactobacillus spp. isolated from blown salami packages: Description of Lactobacillus halodurans sp. nov. and Lactobacillus salsicarnum sp. nov.</title>
        <authorList>
            <person name="Schuster J.A."/>
            <person name="Klingl A."/>
            <person name="Vogel R.F."/>
            <person name="Ehrmann M.A."/>
        </authorList>
    </citation>
    <scope>NUCLEOTIDE SEQUENCE [LARGE SCALE GENOMIC DNA]</scope>
    <source>
        <strain evidence="4 5">TMW 1.2172</strain>
    </source>
</reference>
<evidence type="ECO:0000256" key="2">
    <source>
        <dbReference type="ARBA" id="ARBA00022840"/>
    </source>
</evidence>
<evidence type="ECO:0000313" key="4">
    <source>
        <dbReference type="EMBL" id="MQS77447.1"/>
    </source>
</evidence>
<dbReference type="InterPro" id="IPR058680">
    <property type="entry name" value="NBD_SMAX1-like"/>
</dbReference>
<protein>
    <submittedName>
        <fullName evidence="4">ATP-dependent Clp protease ATP-binding subunit</fullName>
    </submittedName>
</protein>
<organism evidence="4 5">
    <name type="scientific">Companilactobacillus halodurans</name>
    <dbReference type="NCBI Taxonomy" id="2584183"/>
    <lineage>
        <taxon>Bacteria</taxon>
        <taxon>Bacillati</taxon>
        <taxon>Bacillota</taxon>
        <taxon>Bacilli</taxon>
        <taxon>Lactobacillales</taxon>
        <taxon>Lactobacillaceae</taxon>
        <taxon>Companilactobacillus</taxon>
    </lineage>
</organism>
<dbReference type="AlphaFoldDB" id="A0A5P0ZT90"/>
<evidence type="ECO:0000313" key="5">
    <source>
        <dbReference type="Proteomes" id="UP000414364"/>
    </source>
</evidence>
<dbReference type="Pfam" id="PF23569">
    <property type="entry name" value="NBD_SMAX1"/>
    <property type="match status" value="1"/>
</dbReference>